<dbReference type="InterPro" id="IPR001841">
    <property type="entry name" value="Znf_RING"/>
</dbReference>
<keyword evidence="9" id="KW-0812">Transmembrane</keyword>
<dbReference type="InterPro" id="IPR013083">
    <property type="entry name" value="Znf_RING/FYVE/PHD"/>
</dbReference>
<keyword evidence="14" id="KW-0653">Protein transport</keyword>
<evidence type="ECO:0000259" key="20">
    <source>
        <dbReference type="PROSITE" id="PS50089"/>
    </source>
</evidence>
<evidence type="ECO:0000256" key="3">
    <source>
        <dbReference type="ARBA" id="ARBA00004906"/>
    </source>
</evidence>
<dbReference type="PROSITE" id="PS00518">
    <property type="entry name" value="ZF_RING_1"/>
    <property type="match status" value="1"/>
</dbReference>
<comment type="pathway">
    <text evidence="3">Protein modification; protein ubiquitination.</text>
</comment>
<dbReference type="EMBL" id="ML996687">
    <property type="protein sequence ID" value="KAF2405525.1"/>
    <property type="molecule type" value="Genomic_DNA"/>
</dbReference>
<dbReference type="GO" id="GO:0016562">
    <property type="term" value="P:protein import into peroxisome matrix, receptor recycling"/>
    <property type="evidence" value="ECO:0007669"/>
    <property type="project" value="UniProtKB-ARBA"/>
</dbReference>
<dbReference type="GO" id="GO:0008270">
    <property type="term" value="F:zinc ion binding"/>
    <property type="evidence" value="ECO:0007669"/>
    <property type="project" value="UniProtKB-KW"/>
</dbReference>
<evidence type="ECO:0000313" key="22">
    <source>
        <dbReference type="Proteomes" id="UP000799640"/>
    </source>
</evidence>
<gene>
    <name evidence="21" type="ORF">EJ06DRAFT_29142</name>
</gene>
<sequence>MAQTDDGRNFPFAASPDIIRSNQKDAYFQGILLEQLSEIVRKVKGARFAHNYTSETRTLADLLYLGLTTFIGNRTLGEEYCDIVQVEDDTRRLPNIYRRSGYIVTSILLPYSLNKILPTFRRRVRAKLEAVLKRKAAKDPKSASSNISRFQSYILHNLDTITSPSPVYAVSLAVFYFSGAYYHLGKRIWGLRYMFTRRVNPSDQRVGYEVLGVLLVCQMAVQSWLHMHNIYTRGSSIANIGTVAGSSAVLDHGVEVSLNPHDYSSNNALLFDSDIPHPEKDKDALQKMTHTPILSEPRYNLEDKEVMQWINGRQQRKCTLCLEPMKDPSVTTCGHTFCWTCVGDWCREKPECPLCRQTCHVQHILPLRG</sequence>
<dbReference type="Gene3D" id="3.30.40.10">
    <property type="entry name" value="Zinc/RING finger domain, C3HC4 (zinc finger)"/>
    <property type="match status" value="1"/>
</dbReference>
<dbReference type="GO" id="GO:0016567">
    <property type="term" value="P:protein ubiquitination"/>
    <property type="evidence" value="ECO:0007669"/>
    <property type="project" value="UniProtKB-ARBA"/>
</dbReference>
<dbReference type="SUPFAM" id="SSF57850">
    <property type="entry name" value="RING/U-box"/>
    <property type="match status" value="1"/>
</dbReference>
<evidence type="ECO:0000256" key="1">
    <source>
        <dbReference type="ARBA" id="ARBA00000900"/>
    </source>
</evidence>
<comment type="subcellular location">
    <subcellularLocation>
        <location evidence="2">Peroxisome membrane</location>
        <topology evidence="2">Multi-pass membrane protein</topology>
    </subcellularLocation>
</comment>
<keyword evidence="17" id="KW-0576">Peroxisome</keyword>
<name>A0A6G1IC12_9PEZI</name>
<keyword evidence="6" id="KW-0813">Transport</keyword>
<reference evidence="21" key="1">
    <citation type="journal article" date="2020" name="Stud. Mycol.">
        <title>101 Dothideomycetes genomes: a test case for predicting lifestyles and emergence of pathogens.</title>
        <authorList>
            <person name="Haridas S."/>
            <person name="Albert R."/>
            <person name="Binder M."/>
            <person name="Bloem J."/>
            <person name="Labutti K."/>
            <person name="Salamov A."/>
            <person name="Andreopoulos B."/>
            <person name="Baker S."/>
            <person name="Barry K."/>
            <person name="Bills G."/>
            <person name="Bluhm B."/>
            <person name="Cannon C."/>
            <person name="Castanera R."/>
            <person name="Culley D."/>
            <person name="Daum C."/>
            <person name="Ezra D."/>
            <person name="Gonzalez J."/>
            <person name="Henrissat B."/>
            <person name="Kuo A."/>
            <person name="Liang C."/>
            <person name="Lipzen A."/>
            <person name="Lutzoni F."/>
            <person name="Magnuson J."/>
            <person name="Mondo S."/>
            <person name="Nolan M."/>
            <person name="Ohm R."/>
            <person name="Pangilinan J."/>
            <person name="Park H.-J."/>
            <person name="Ramirez L."/>
            <person name="Alfaro M."/>
            <person name="Sun H."/>
            <person name="Tritt A."/>
            <person name="Yoshinaga Y."/>
            <person name="Zwiers L.-H."/>
            <person name="Turgeon B."/>
            <person name="Goodwin S."/>
            <person name="Spatafora J."/>
            <person name="Crous P."/>
            <person name="Grigoriev I."/>
        </authorList>
    </citation>
    <scope>NUCLEOTIDE SEQUENCE</scope>
    <source>
        <strain evidence="21">CBS 262.69</strain>
    </source>
</reference>
<dbReference type="InterPro" id="IPR017907">
    <property type="entry name" value="Znf_RING_CS"/>
</dbReference>
<evidence type="ECO:0000313" key="21">
    <source>
        <dbReference type="EMBL" id="KAF2405525.1"/>
    </source>
</evidence>
<feature type="domain" description="RING-type" evidence="20">
    <location>
        <begin position="318"/>
        <end position="356"/>
    </location>
</feature>
<protein>
    <recommendedName>
        <fullName evidence="5">RING-type E3 ubiquitin transferase</fullName>
        <ecNumber evidence="5">2.3.2.27</ecNumber>
    </recommendedName>
    <alternativeName>
        <fullName evidence="18">Peroxin-10</fullName>
    </alternativeName>
</protein>
<keyword evidence="13" id="KW-0862">Zinc</keyword>
<dbReference type="CDD" id="cd16527">
    <property type="entry name" value="RING-HC_PEX10"/>
    <property type="match status" value="1"/>
</dbReference>
<keyword evidence="15" id="KW-1133">Transmembrane helix</keyword>
<evidence type="ECO:0000256" key="11">
    <source>
        <dbReference type="ARBA" id="ARBA00022771"/>
    </source>
</evidence>
<comment type="catalytic activity">
    <reaction evidence="1">
        <text>S-ubiquitinyl-[E2 ubiquitin-conjugating enzyme]-L-cysteine + [acceptor protein]-L-lysine = [E2 ubiquitin-conjugating enzyme]-L-cysteine + N(6)-ubiquitinyl-[acceptor protein]-L-lysine.</text>
        <dbReference type="EC" id="2.3.2.27"/>
    </reaction>
</comment>
<dbReference type="GO" id="GO:0061630">
    <property type="term" value="F:ubiquitin protein ligase activity"/>
    <property type="evidence" value="ECO:0007669"/>
    <property type="project" value="UniProtKB-EC"/>
</dbReference>
<evidence type="ECO:0000256" key="4">
    <source>
        <dbReference type="ARBA" id="ARBA00008704"/>
    </source>
</evidence>
<evidence type="ECO:0000256" key="8">
    <source>
        <dbReference type="ARBA" id="ARBA00022679"/>
    </source>
</evidence>
<evidence type="ECO:0000256" key="12">
    <source>
        <dbReference type="ARBA" id="ARBA00022786"/>
    </source>
</evidence>
<dbReference type="GO" id="GO:0005778">
    <property type="term" value="C:peroxisomal membrane"/>
    <property type="evidence" value="ECO:0007669"/>
    <property type="project" value="UniProtKB-SubCell"/>
</dbReference>
<dbReference type="AlphaFoldDB" id="A0A6G1IC12"/>
<evidence type="ECO:0000256" key="6">
    <source>
        <dbReference type="ARBA" id="ARBA00022448"/>
    </source>
</evidence>
<evidence type="ECO:0000256" key="18">
    <source>
        <dbReference type="ARBA" id="ARBA00041230"/>
    </source>
</evidence>
<evidence type="ECO:0000256" key="10">
    <source>
        <dbReference type="ARBA" id="ARBA00022723"/>
    </source>
</evidence>
<dbReference type="FunFam" id="3.30.40.10:FF:000395">
    <property type="entry name" value="Putative Peroxisome biosynthesis protein (Peroxin-10)"/>
    <property type="match status" value="1"/>
</dbReference>
<evidence type="ECO:0000256" key="14">
    <source>
        <dbReference type="ARBA" id="ARBA00022927"/>
    </source>
</evidence>
<dbReference type="Pfam" id="PF04757">
    <property type="entry name" value="Pex2_Pex12"/>
    <property type="match status" value="1"/>
</dbReference>
<evidence type="ECO:0000256" key="9">
    <source>
        <dbReference type="ARBA" id="ARBA00022692"/>
    </source>
</evidence>
<evidence type="ECO:0000256" key="19">
    <source>
        <dbReference type="PROSITE-ProRule" id="PRU00175"/>
    </source>
</evidence>
<evidence type="ECO:0000256" key="7">
    <source>
        <dbReference type="ARBA" id="ARBA00022593"/>
    </source>
</evidence>
<evidence type="ECO:0000256" key="15">
    <source>
        <dbReference type="ARBA" id="ARBA00022989"/>
    </source>
</evidence>
<keyword evidence="7" id="KW-0962">Peroxisome biogenesis</keyword>
<dbReference type="Proteomes" id="UP000799640">
    <property type="component" value="Unassembled WGS sequence"/>
</dbReference>
<evidence type="ECO:0000256" key="13">
    <source>
        <dbReference type="ARBA" id="ARBA00022833"/>
    </source>
</evidence>
<evidence type="ECO:0000256" key="2">
    <source>
        <dbReference type="ARBA" id="ARBA00004585"/>
    </source>
</evidence>
<dbReference type="OrthoDB" id="6270329at2759"/>
<evidence type="ECO:0000256" key="16">
    <source>
        <dbReference type="ARBA" id="ARBA00023136"/>
    </source>
</evidence>
<comment type="similarity">
    <text evidence="4">Belongs to the pex2/pex10/pex12 family.</text>
</comment>
<dbReference type="InterPro" id="IPR025654">
    <property type="entry name" value="PEX2/10"/>
</dbReference>
<dbReference type="PANTHER" id="PTHR23350:SF0">
    <property type="entry name" value="PEROXISOME BIOGENESIS FACTOR 10"/>
    <property type="match status" value="1"/>
</dbReference>
<keyword evidence="11 19" id="KW-0863">Zinc-finger</keyword>
<keyword evidence="22" id="KW-1185">Reference proteome</keyword>
<evidence type="ECO:0000256" key="5">
    <source>
        <dbReference type="ARBA" id="ARBA00012483"/>
    </source>
</evidence>
<keyword evidence="16" id="KW-0472">Membrane</keyword>
<keyword evidence="12" id="KW-0833">Ubl conjugation pathway</keyword>
<dbReference type="Pfam" id="PF13639">
    <property type="entry name" value="zf-RING_2"/>
    <property type="match status" value="1"/>
</dbReference>
<keyword evidence="10" id="KW-0479">Metal-binding</keyword>
<keyword evidence="8" id="KW-0808">Transferase</keyword>
<dbReference type="PROSITE" id="PS50089">
    <property type="entry name" value="ZF_RING_2"/>
    <property type="match status" value="1"/>
</dbReference>
<dbReference type="PANTHER" id="PTHR23350">
    <property type="entry name" value="PEROXISOME ASSEMBLY PROTEIN 10"/>
    <property type="match status" value="1"/>
</dbReference>
<organism evidence="21 22">
    <name type="scientific">Trichodelitschia bisporula</name>
    <dbReference type="NCBI Taxonomy" id="703511"/>
    <lineage>
        <taxon>Eukaryota</taxon>
        <taxon>Fungi</taxon>
        <taxon>Dikarya</taxon>
        <taxon>Ascomycota</taxon>
        <taxon>Pezizomycotina</taxon>
        <taxon>Dothideomycetes</taxon>
        <taxon>Dothideomycetes incertae sedis</taxon>
        <taxon>Phaeotrichales</taxon>
        <taxon>Phaeotrichaceae</taxon>
        <taxon>Trichodelitschia</taxon>
    </lineage>
</organism>
<accession>A0A6G1IC12</accession>
<proteinExistence type="inferred from homology"/>
<dbReference type="InterPro" id="IPR006845">
    <property type="entry name" value="Pex_N"/>
</dbReference>
<dbReference type="SMART" id="SM00184">
    <property type="entry name" value="RING"/>
    <property type="match status" value="1"/>
</dbReference>
<dbReference type="EC" id="2.3.2.27" evidence="5"/>
<evidence type="ECO:0000256" key="17">
    <source>
        <dbReference type="ARBA" id="ARBA00023140"/>
    </source>
</evidence>